<dbReference type="PATRIC" id="fig|1339327.3.peg.4960"/>
<dbReference type="RefSeq" id="WP_008642519.1">
    <property type="nucleotide sequence ID" value="NZ_JGDJ01000288.1"/>
</dbReference>
<protein>
    <submittedName>
        <fullName evidence="2">Uncharacterized protein</fullName>
    </submittedName>
</protein>
<name>A0A016AD07_BACFG</name>
<reference evidence="2 3" key="1">
    <citation type="submission" date="2014-02" db="EMBL/GenBank/DDBJ databases">
        <authorList>
            <person name="Sears C."/>
            <person name="Carroll K."/>
            <person name="Sack B.R."/>
            <person name="Qadri F."/>
            <person name="Myers L.L."/>
            <person name="Chung G.-T."/>
            <person name="Escheverria P."/>
            <person name="Fraser C.M."/>
            <person name="Sadzewicz L."/>
            <person name="Shefchek K.A."/>
            <person name="Tallon L."/>
            <person name="Das S.P."/>
            <person name="Daugherty S."/>
            <person name="Mongodin E.F."/>
        </authorList>
    </citation>
    <scope>NUCLEOTIDE SEQUENCE [LARGE SCALE GENOMIC DNA]</scope>
    <source>
        <strain evidence="2 3">S36L11</strain>
    </source>
</reference>
<organism evidence="2 3">
    <name type="scientific">Bacteroides fragilis str. S36L11</name>
    <dbReference type="NCBI Taxonomy" id="1339327"/>
    <lineage>
        <taxon>Bacteria</taxon>
        <taxon>Pseudomonadati</taxon>
        <taxon>Bacteroidota</taxon>
        <taxon>Bacteroidia</taxon>
        <taxon>Bacteroidales</taxon>
        <taxon>Bacteroidaceae</taxon>
        <taxon>Bacteroides</taxon>
    </lineage>
</organism>
<evidence type="ECO:0000256" key="1">
    <source>
        <dbReference type="SAM" id="MobiDB-lite"/>
    </source>
</evidence>
<dbReference type="EMBL" id="JGDJ01000288">
    <property type="protein sequence ID" value="EXZ26336.1"/>
    <property type="molecule type" value="Genomic_DNA"/>
</dbReference>
<dbReference type="GeneID" id="61676453"/>
<sequence length="215" mass="23166">MKRKTASFTGMRPIFTGSPSIVQGGFNLDVENQHFAVGDTVPAGTLAIKDEVKRTVQVIKTAKVVEVDAENTKKVSLYVDEFYEPCFAVGDLVLKDGTAATAIADVPTIEKIERNGNNYIVTLSKAIAGLVKDDVLVEVVSDGQTAAKSKERGTSNSVLIADVEVGEFETSVDVSADTMQYAMYERRVPPIPAGQKDTTGDYLKGNPHVKLTKSH</sequence>
<dbReference type="AlphaFoldDB" id="A0A016AD07"/>
<comment type="caution">
    <text evidence="2">The sequence shown here is derived from an EMBL/GenBank/DDBJ whole genome shotgun (WGS) entry which is preliminary data.</text>
</comment>
<feature type="region of interest" description="Disordered" evidence="1">
    <location>
        <begin position="190"/>
        <end position="215"/>
    </location>
</feature>
<proteinExistence type="predicted"/>
<evidence type="ECO:0000313" key="3">
    <source>
        <dbReference type="Proteomes" id="UP000022082"/>
    </source>
</evidence>
<evidence type="ECO:0000313" key="2">
    <source>
        <dbReference type="EMBL" id="EXZ26336.1"/>
    </source>
</evidence>
<dbReference type="Proteomes" id="UP000022082">
    <property type="component" value="Unassembled WGS sequence"/>
</dbReference>
<accession>A0A016AD07</accession>
<gene>
    <name evidence="2" type="ORF">M136_4473</name>
</gene>